<dbReference type="AlphaFoldDB" id="A0A919NL68"/>
<keyword evidence="1" id="KW-0812">Transmembrane</keyword>
<reference evidence="2" key="1">
    <citation type="submission" date="2021-01" db="EMBL/GenBank/DDBJ databases">
        <title>Whole genome shotgun sequence of Actinoplanes tereljensis NBRC 105297.</title>
        <authorList>
            <person name="Komaki H."/>
            <person name="Tamura T."/>
        </authorList>
    </citation>
    <scope>NUCLEOTIDE SEQUENCE</scope>
    <source>
        <strain evidence="2">NBRC 105297</strain>
    </source>
</reference>
<accession>A0A919NL68</accession>
<keyword evidence="1" id="KW-0472">Membrane</keyword>
<dbReference type="EMBL" id="BOMY01000022">
    <property type="protein sequence ID" value="GIF20800.1"/>
    <property type="molecule type" value="Genomic_DNA"/>
</dbReference>
<dbReference type="Proteomes" id="UP000623608">
    <property type="component" value="Unassembled WGS sequence"/>
</dbReference>
<evidence type="ECO:0000313" key="2">
    <source>
        <dbReference type="EMBL" id="GIF20800.1"/>
    </source>
</evidence>
<feature type="transmembrane region" description="Helical" evidence="1">
    <location>
        <begin position="49"/>
        <end position="72"/>
    </location>
</feature>
<keyword evidence="3" id="KW-1185">Reference proteome</keyword>
<dbReference type="RefSeq" id="WP_203806715.1">
    <property type="nucleotide sequence ID" value="NZ_BOMY01000022.1"/>
</dbReference>
<gene>
    <name evidence="2" type="ORF">Ate02nite_35300</name>
</gene>
<keyword evidence="1" id="KW-1133">Transmembrane helix</keyword>
<organism evidence="2 3">
    <name type="scientific">Paractinoplanes tereljensis</name>
    <dbReference type="NCBI Taxonomy" id="571912"/>
    <lineage>
        <taxon>Bacteria</taxon>
        <taxon>Bacillati</taxon>
        <taxon>Actinomycetota</taxon>
        <taxon>Actinomycetes</taxon>
        <taxon>Micromonosporales</taxon>
        <taxon>Micromonosporaceae</taxon>
        <taxon>Paractinoplanes</taxon>
    </lineage>
</organism>
<evidence type="ECO:0000256" key="1">
    <source>
        <dbReference type="SAM" id="Phobius"/>
    </source>
</evidence>
<evidence type="ECO:0000313" key="3">
    <source>
        <dbReference type="Proteomes" id="UP000623608"/>
    </source>
</evidence>
<comment type="caution">
    <text evidence="2">The sequence shown here is derived from an EMBL/GenBank/DDBJ whole genome shotgun (WGS) entry which is preliminary data.</text>
</comment>
<proteinExistence type="predicted"/>
<sequence length="101" mass="10884">MVLAVLAAIVVAVARWSRRPGWDGRHRLALAAGGLLTYAWHSFTMTPVIAAPGWLIVVSHVVFALAAVLLLVAEARRVITREVRTPAGADVVTLRSYDLGE</sequence>
<protein>
    <submittedName>
        <fullName evidence="2">Uncharacterized protein</fullName>
    </submittedName>
</protein>
<name>A0A919NL68_9ACTN</name>